<organism evidence="1 2">
    <name type="scientific">Ammoniphilus resinae</name>
    <dbReference type="NCBI Taxonomy" id="861532"/>
    <lineage>
        <taxon>Bacteria</taxon>
        <taxon>Bacillati</taxon>
        <taxon>Bacillota</taxon>
        <taxon>Bacilli</taxon>
        <taxon>Bacillales</taxon>
        <taxon>Paenibacillaceae</taxon>
        <taxon>Aneurinibacillus group</taxon>
        <taxon>Ammoniphilus</taxon>
    </lineage>
</organism>
<sequence>MMKKVMKSVVVGALAVGILAGVAPTESSAKSLKEYQQEISNKEIFKGVFTKKWELPSWVKKKMNVVKDIQDELWKRP</sequence>
<comment type="caution">
    <text evidence="1">The sequence shown here is derived from an EMBL/GenBank/DDBJ whole genome shotgun (WGS) entry which is preliminary data.</text>
</comment>
<gene>
    <name evidence="1" type="ORF">J2Z37_002283</name>
</gene>
<name>A0ABS4GPT1_9BACL</name>
<keyword evidence="2" id="KW-1185">Reference proteome</keyword>
<dbReference type="Proteomes" id="UP001519343">
    <property type="component" value="Unassembled WGS sequence"/>
</dbReference>
<protein>
    <submittedName>
        <fullName evidence="1">Uncharacterized protein</fullName>
    </submittedName>
</protein>
<evidence type="ECO:0000313" key="1">
    <source>
        <dbReference type="EMBL" id="MBP1932282.1"/>
    </source>
</evidence>
<proteinExistence type="predicted"/>
<dbReference type="RefSeq" id="WP_209810327.1">
    <property type="nucleotide sequence ID" value="NZ_JAGGKT010000005.1"/>
</dbReference>
<dbReference type="EMBL" id="JAGGKT010000005">
    <property type="protein sequence ID" value="MBP1932282.1"/>
    <property type="molecule type" value="Genomic_DNA"/>
</dbReference>
<accession>A0ABS4GPT1</accession>
<reference evidence="1 2" key="1">
    <citation type="submission" date="2021-03" db="EMBL/GenBank/DDBJ databases">
        <title>Genomic Encyclopedia of Type Strains, Phase IV (KMG-IV): sequencing the most valuable type-strain genomes for metagenomic binning, comparative biology and taxonomic classification.</title>
        <authorList>
            <person name="Goeker M."/>
        </authorList>
    </citation>
    <scope>NUCLEOTIDE SEQUENCE [LARGE SCALE GENOMIC DNA]</scope>
    <source>
        <strain evidence="1 2">DSM 24738</strain>
    </source>
</reference>
<evidence type="ECO:0000313" key="2">
    <source>
        <dbReference type="Proteomes" id="UP001519343"/>
    </source>
</evidence>